<gene>
    <name evidence="2" type="ORF">cyc_08789</name>
</gene>
<feature type="compositionally biased region" description="Low complexity" evidence="1">
    <location>
        <begin position="410"/>
        <end position="421"/>
    </location>
</feature>
<organism evidence="2 3">
    <name type="scientific">Cyclospora cayetanensis</name>
    <dbReference type="NCBI Taxonomy" id="88456"/>
    <lineage>
        <taxon>Eukaryota</taxon>
        <taxon>Sar</taxon>
        <taxon>Alveolata</taxon>
        <taxon>Apicomplexa</taxon>
        <taxon>Conoidasida</taxon>
        <taxon>Coccidia</taxon>
        <taxon>Eucoccidiorida</taxon>
        <taxon>Eimeriorina</taxon>
        <taxon>Eimeriidae</taxon>
        <taxon>Cyclospora</taxon>
    </lineage>
</organism>
<dbReference type="Proteomes" id="UP000095192">
    <property type="component" value="Unassembled WGS sequence"/>
</dbReference>
<feature type="compositionally biased region" description="Low complexity" evidence="1">
    <location>
        <begin position="279"/>
        <end position="301"/>
    </location>
</feature>
<proteinExistence type="predicted"/>
<name>A0A1D3D025_9EIME</name>
<feature type="region of interest" description="Disordered" evidence="1">
    <location>
        <begin position="1"/>
        <end position="41"/>
    </location>
</feature>
<evidence type="ECO:0000313" key="2">
    <source>
        <dbReference type="EMBL" id="OEH76791.1"/>
    </source>
</evidence>
<feature type="compositionally biased region" description="Polar residues" evidence="1">
    <location>
        <begin position="386"/>
        <end position="402"/>
    </location>
</feature>
<feature type="compositionally biased region" description="Polar residues" evidence="1">
    <location>
        <begin position="1"/>
        <end position="11"/>
    </location>
</feature>
<keyword evidence="3" id="KW-1185">Reference proteome</keyword>
<dbReference type="VEuPathDB" id="ToxoDB:cyc_08789"/>
<accession>A0A1D3D025</accession>
<protein>
    <submittedName>
        <fullName evidence="2">Uncharacterized protein</fullName>
    </submittedName>
</protein>
<evidence type="ECO:0000256" key="1">
    <source>
        <dbReference type="SAM" id="MobiDB-lite"/>
    </source>
</evidence>
<feature type="region of interest" description="Disordered" evidence="1">
    <location>
        <begin position="273"/>
        <end position="438"/>
    </location>
</feature>
<sequence>MRPLKTQQKRAQTVQPPVPPLPTSDEGPLAVPGGGPSPAPLTAKERRELLLGGAHLMLAEAPPRFSREEIRGLFYAFGALVGEGLSFPGSSTAGCSRLPAGCRSGVGSQGDKRVFIKMQRLGDAAYAQQVLQGRTVREAEALIRVYRQLLASRGPSGARPSAAAVVSAAAAEATNAANAAAAAGNTAVATDAAALAAALQRSKAAGSKTALNGQQEFYLSISLSREDRIKVAALRGHSRALLMLRQQQQQQQQQQQDEWTTSSLGENPLFEVEDAEEQPQPSASSDPKAAAAPSSSHADATAPKEVKLLPLKRRTLAVSSTSALKRRAVQQPSSRKVQEPSLMLREGSSGSSATGSVKPEAAPLSAPSHVKRKQPSAGAEKLPTKAASSKNIASEKVANSRQRQQESRALLDLLSGGPLNLRPATEGSGNADEVERQQQQARVSELLAAAAGATVGGFIEQQQNAWGNYIVPALPCHIRASGGPPGAPNGD</sequence>
<evidence type="ECO:0000313" key="3">
    <source>
        <dbReference type="Proteomes" id="UP000095192"/>
    </source>
</evidence>
<dbReference type="AlphaFoldDB" id="A0A1D3D025"/>
<dbReference type="InParanoid" id="A0A1D3D025"/>
<comment type="caution">
    <text evidence="2">The sequence shown here is derived from an EMBL/GenBank/DDBJ whole genome shotgun (WGS) entry which is preliminary data.</text>
</comment>
<reference evidence="2 3" key="1">
    <citation type="journal article" date="2016" name="BMC Genomics">
        <title>Comparative genomics reveals Cyclospora cayetanensis possesses coccidia-like metabolism and invasion components but unique surface antigens.</title>
        <authorList>
            <person name="Liu S."/>
            <person name="Wang L."/>
            <person name="Zheng H."/>
            <person name="Xu Z."/>
            <person name="Roellig D.M."/>
            <person name="Li N."/>
            <person name="Frace M.A."/>
            <person name="Tang K."/>
            <person name="Arrowood M.J."/>
            <person name="Moss D.M."/>
            <person name="Zhang L."/>
            <person name="Feng Y."/>
            <person name="Xiao L."/>
        </authorList>
    </citation>
    <scope>NUCLEOTIDE SEQUENCE [LARGE SCALE GENOMIC DNA]</scope>
    <source>
        <strain evidence="2 3">CHN_HEN01</strain>
    </source>
</reference>
<dbReference type="EMBL" id="JROU02001323">
    <property type="protein sequence ID" value="OEH76791.1"/>
    <property type="molecule type" value="Genomic_DNA"/>
</dbReference>